<dbReference type="EMBL" id="FOVN01000003">
    <property type="protein sequence ID" value="SFN74214.1"/>
    <property type="molecule type" value="Genomic_DNA"/>
</dbReference>
<sequence>MEQERNELDYIKKYQARGYTSSFKCNNDVLIELTSKKAYKPNQIFIKRTQRFEGLSNPSDMSILYAIETEDGKKGLVTASYGIDSDTDLDTFFKNIPKENDHSNDVI</sequence>
<dbReference type="Proteomes" id="UP000198705">
    <property type="component" value="Unassembled WGS sequence"/>
</dbReference>
<reference evidence="2" key="1">
    <citation type="submission" date="2016-10" db="EMBL/GenBank/DDBJ databases">
        <authorList>
            <person name="Varghese N."/>
            <person name="Submissions S."/>
        </authorList>
    </citation>
    <scope>NUCLEOTIDE SEQUENCE [LARGE SCALE GENOMIC DNA]</scope>
    <source>
        <strain evidence="2">DSM 23925</strain>
    </source>
</reference>
<proteinExistence type="predicted"/>
<evidence type="ECO:0000313" key="2">
    <source>
        <dbReference type="Proteomes" id="UP000198705"/>
    </source>
</evidence>
<dbReference type="AlphaFoldDB" id="A0A1I5BHK3"/>
<evidence type="ECO:0000313" key="1">
    <source>
        <dbReference type="EMBL" id="SFN74214.1"/>
    </source>
</evidence>
<accession>A0A1I5BHK3</accession>
<dbReference type="STRING" id="649333.SAMN04487989_103141"/>
<protein>
    <recommendedName>
        <fullName evidence="3">Phosphoribosylpyrophosphate synthetase</fullName>
    </recommendedName>
</protein>
<name>A0A1I5BHK3_9FLAO</name>
<dbReference type="OrthoDB" id="8418771at2"/>
<dbReference type="RefSeq" id="WP_092207891.1">
    <property type="nucleotide sequence ID" value="NZ_FOVN01000003.1"/>
</dbReference>
<organism evidence="1 2">
    <name type="scientific">Bizionia echini</name>
    <dbReference type="NCBI Taxonomy" id="649333"/>
    <lineage>
        <taxon>Bacteria</taxon>
        <taxon>Pseudomonadati</taxon>
        <taxon>Bacteroidota</taxon>
        <taxon>Flavobacteriia</taxon>
        <taxon>Flavobacteriales</taxon>
        <taxon>Flavobacteriaceae</taxon>
        <taxon>Bizionia</taxon>
    </lineage>
</organism>
<evidence type="ECO:0008006" key="3">
    <source>
        <dbReference type="Google" id="ProtNLM"/>
    </source>
</evidence>
<keyword evidence="2" id="KW-1185">Reference proteome</keyword>
<gene>
    <name evidence="1" type="ORF">SAMN04487989_103141</name>
</gene>